<evidence type="ECO:0000256" key="3">
    <source>
        <dbReference type="ARBA" id="ARBA00012425"/>
    </source>
</evidence>
<dbReference type="InterPro" id="IPR011009">
    <property type="entry name" value="Kinase-like_dom_sf"/>
</dbReference>
<dbReference type="Gene3D" id="3.30.200.20">
    <property type="entry name" value="Phosphorylase Kinase, domain 1"/>
    <property type="match status" value="1"/>
</dbReference>
<keyword evidence="16" id="KW-1185">Reference proteome</keyword>
<dbReference type="EC" id="2.7.11.22" evidence="3"/>
<keyword evidence="7 15" id="KW-0418">Kinase</keyword>
<dbReference type="Proteomes" id="UP000268162">
    <property type="component" value="Unassembled WGS sequence"/>
</dbReference>
<sequence>IAQVGEGTYGKVYKAKYRTTGKLVALKRFRLESEKEGFPITAMREIKLLRSMKHPNILRLFETLTARTDGSIYMIFEYMDYDLAGLLAHPRGWPLGPPHIKCLMQQMLAGLAYLHQSGILHRDIKGSNLLLNRAGQLKYADFGLARRYDPMNMHDYTNRVITLWYRPPELLLGATLYGPPADVWGLGCLFIEFFTRKALFTGVNEVSQLDCIYRILGTPTATPPPHSRHHVGEEDDINNDDKRARTPAYISESALHLIESLLAYSPQRRLTAVEALQHPYFTEEAPAACRPEEIPLVEGDWHEFEYKANR</sequence>
<dbReference type="SUPFAM" id="SSF56112">
    <property type="entry name" value="Protein kinase-like (PK-like)"/>
    <property type="match status" value="1"/>
</dbReference>
<evidence type="ECO:0000256" key="5">
    <source>
        <dbReference type="ARBA" id="ARBA00022679"/>
    </source>
</evidence>
<feature type="binding site" evidence="12">
    <location>
        <position position="27"/>
    </location>
    <ligand>
        <name>ATP</name>
        <dbReference type="ChEBI" id="CHEBI:30616"/>
    </ligand>
</feature>
<feature type="non-terminal residue" evidence="15">
    <location>
        <position position="310"/>
    </location>
</feature>
<dbReference type="GO" id="GO:0032968">
    <property type="term" value="P:positive regulation of transcription elongation by RNA polymerase II"/>
    <property type="evidence" value="ECO:0007669"/>
    <property type="project" value="TreeGrafter"/>
</dbReference>
<evidence type="ECO:0000256" key="11">
    <source>
        <dbReference type="ARBA" id="ARBA00048367"/>
    </source>
</evidence>
<comment type="catalytic activity">
    <reaction evidence="11">
        <text>L-seryl-[protein] + ATP = O-phospho-L-seryl-[protein] + ADP + H(+)</text>
        <dbReference type="Rhea" id="RHEA:17989"/>
        <dbReference type="Rhea" id="RHEA-COMP:9863"/>
        <dbReference type="Rhea" id="RHEA-COMP:11604"/>
        <dbReference type="ChEBI" id="CHEBI:15378"/>
        <dbReference type="ChEBI" id="CHEBI:29999"/>
        <dbReference type="ChEBI" id="CHEBI:30616"/>
        <dbReference type="ChEBI" id="CHEBI:83421"/>
        <dbReference type="ChEBI" id="CHEBI:456216"/>
        <dbReference type="EC" id="2.7.11.22"/>
    </reaction>
</comment>
<dbReference type="PROSITE" id="PS00108">
    <property type="entry name" value="PROTEIN_KINASE_ST"/>
    <property type="match status" value="1"/>
</dbReference>
<evidence type="ECO:0000256" key="7">
    <source>
        <dbReference type="ARBA" id="ARBA00022777"/>
    </source>
</evidence>
<keyword evidence="8 12" id="KW-0067">ATP-binding</keyword>
<dbReference type="SMART" id="SM00220">
    <property type="entry name" value="S_TKc"/>
    <property type="match status" value="1"/>
</dbReference>
<evidence type="ECO:0000256" key="12">
    <source>
        <dbReference type="PROSITE-ProRule" id="PRU10141"/>
    </source>
</evidence>
<dbReference type="GO" id="GO:0004693">
    <property type="term" value="F:cyclin-dependent protein serine/threonine kinase activity"/>
    <property type="evidence" value="ECO:0007669"/>
    <property type="project" value="UniProtKB-EC"/>
</dbReference>
<feature type="domain" description="Protein kinase" evidence="14">
    <location>
        <begin position="1"/>
        <end position="281"/>
    </location>
</feature>
<evidence type="ECO:0000256" key="13">
    <source>
        <dbReference type="RuleBase" id="RU000304"/>
    </source>
</evidence>
<evidence type="ECO:0000256" key="6">
    <source>
        <dbReference type="ARBA" id="ARBA00022741"/>
    </source>
</evidence>
<reference evidence="16" key="1">
    <citation type="journal article" date="2018" name="Nat. Microbiol.">
        <title>Leveraging single-cell genomics to expand the fungal tree of life.</title>
        <authorList>
            <person name="Ahrendt S.R."/>
            <person name="Quandt C.A."/>
            <person name="Ciobanu D."/>
            <person name="Clum A."/>
            <person name="Salamov A."/>
            <person name="Andreopoulos B."/>
            <person name="Cheng J.F."/>
            <person name="Woyke T."/>
            <person name="Pelin A."/>
            <person name="Henrissat B."/>
            <person name="Reynolds N.K."/>
            <person name="Benny G.L."/>
            <person name="Smith M.E."/>
            <person name="James T.Y."/>
            <person name="Grigoriev I.V."/>
        </authorList>
    </citation>
    <scope>NUCLEOTIDE SEQUENCE [LARGE SCALE GENOMIC DNA]</scope>
    <source>
        <strain evidence="16">RSA 468</strain>
    </source>
</reference>
<protein>
    <recommendedName>
        <fullName evidence="3">cyclin-dependent kinase</fullName>
        <ecNumber evidence="3">2.7.11.22</ecNumber>
    </recommendedName>
</protein>
<dbReference type="PANTHER" id="PTHR24056:SF546">
    <property type="entry name" value="CYCLIN-DEPENDENT KINASE 12"/>
    <property type="match status" value="1"/>
</dbReference>
<comment type="catalytic activity">
    <reaction evidence="10">
        <text>L-threonyl-[protein] + ATP = O-phospho-L-threonyl-[protein] + ADP + H(+)</text>
        <dbReference type="Rhea" id="RHEA:46608"/>
        <dbReference type="Rhea" id="RHEA-COMP:11060"/>
        <dbReference type="Rhea" id="RHEA-COMP:11605"/>
        <dbReference type="ChEBI" id="CHEBI:15378"/>
        <dbReference type="ChEBI" id="CHEBI:30013"/>
        <dbReference type="ChEBI" id="CHEBI:30616"/>
        <dbReference type="ChEBI" id="CHEBI:61977"/>
        <dbReference type="ChEBI" id="CHEBI:456216"/>
        <dbReference type="EC" id="2.7.11.22"/>
    </reaction>
</comment>
<dbReference type="InterPro" id="IPR008271">
    <property type="entry name" value="Ser/Thr_kinase_AS"/>
</dbReference>
<evidence type="ECO:0000256" key="2">
    <source>
        <dbReference type="ARBA" id="ARBA00006485"/>
    </source>
</evidence>
<dbReference type="GO" id="GO:0008024">
    <property type="term" value="C:cyclin/CDK positive transcription elongation factor complex"/>
    <property type="evidence" value="ECO:0007669"/>
    <property type="project" value="TreeGrafter"/>
</dbReference>
<dbReference type="Gene3D" id="1.10.510.10">
    <property type="entry name" value="Transferase(Phosphotransferase) domain 1"/>
    <property type="match status" value="1"/>
</dbReference>
<evidence type="ECO:0000259" key="14">
    <source>
        <dbReference type="PROSITE" id="PS50011"/>
    </source>
</evidence>
<organism evidence="15 16">
    <name type="scientific">Dimargaris cristalligena</name>
    <dbReference type="NCBI Taxonomy" id="215637"/>
    <lineage>
        <taxon>Eukaryota</taxon>
        <taxon>Fungi</taxon>
        <taxon>Fungi incertae sedis</taxon>
        <taxon>Zoopagomycota</taxon>
        <taxon>Kickxellomycotina</taxon>
        <taxon>Dimargaritomycetes</taxon>
        <taxon>Dimargaritales</taxon>
        <taxon>Dimargaritaceae</taxon>
        <taxon>Dimargaris</taxon>
    </lineage>
</organism>
<dbReference type="GO" id="GO:0008353">
    <property type="term" value="F:RNA polymerase II CTD heptapeptide repeat kinase activity"/>
    <property type="evidence" value="ECO:0007669"/>
    <property type="project" value="TreeGrafter"/>
</dbReference>
<comment type="subcellular location">
    <subcellularLocation>
        <location evidence="1">Nucleus</location>
    </subcellularLocation>
</comment>
<dbReference type="Pfam" id="PF00069">
    <property type="entry name" value="Pkinase"/>
    <property type="match status" value="1"/>
</dbReference>
<keyword evidence="5" id="KW-0808">Transferase</keyword>
<dbReference type="PROSITE" id="PS00107">
    <property type="entry name" value="PROTEIN_KINASE_ATP"/>
    <property type="match status" value="1"/>
</dbReference>
<dbReference type="CDD" id="cd07840">
    <property type="entry name" value="STKc_CDK9_like"/>
    <property type="match status" value="1"/>
</dbReference>
<accession>A0A4P9ZSD6</accession>
<dbReference type="EMBL" id="ML002718">
    <property type="protein sequence ID" value="RKP36108.1"/>
    <property type="molecule type" value="Genomic_DNA"/>
</dbReference>
<dbReference type="InterPro" id="IPR017441">
    <property type="entry name" value="Protein_kinase_ATP_BS"/>
</dbReference>
<keyword evidence="4 13" id="KW-0723">Serine/threonine-protein kinase</keyword>
<dbReference type="PANTHER" id="PTHR24056">
    <property type="entry name" value="CELL DIVISION PROTEIN KINASE"/>
    <property type="match status" value="1"/>
</dbReference>
<dbReference type="FunFam" id="3.30.200.20:FF:000124">
    <property type="entry name" value="Cyclin-dependent kinase 4"/>
    <property type="match status" value="1"/>
</dbReference>
<evidence type="ECO:0000256" key="8">
    <source>
        <dbReference type="ARBA" id="ARBA00022840"/>
    </source>
</evidence>
<dbReference type="AlphaFoldDB" id="A0A4P9ZSD6"/>
<feature type="non-terminal residue" evidence="15">
    <location>
        <position position="1"/>
    </location>
</feature>
<name>A0A4P9ZSD6_9FUNG</name>
<evidence type="ECO:0000256" key="4">
    <source>
        <dbReference type="ARBA" id="ARBA00022527"/>
    </source>
</evidence>
<evidence type="ECO:0000256" key="9">
    <source>
        <dbReference type="ARBA" id="ARBA00023242"/>
    </source>
</evidence>
<dbReference type="STRING" id="215637.A0A4P9ZSD6"/>
<dbReference type="FunFam" id="1.10.510.10:FF:000624">
    <property type="entry name" value="Mitogen-activated protein kinase"/>
    <property type="match status" value="1"/>
</dbReference>
<gene>
    <name evidence="15" type="ORF">BJ085DRAFT_5224</name>
</gene>
<dbReference type="InterPro" id="IPR050108">
    <property type="entry name" value="CDK"/>
</dbReference>
<dbReference type="GO" id="GO:0005524">
    <property type="term" value="F:ATP binding"/>
    <property type="evidence" value="ECO:0007669"/>
    <property type="project" value="UniProtKB-UniRule"/>
</dbReference>
<evidence type="ECO:0000256" key="1">
    <source>
        <dbReference type="ARBA" id="ARBA00004123"/>
    </source>
</evidence>
<dbReference type="PROSITE" id="PS50011">
    <property type="entry name" value="PROTEIN_KINASE_DOM"/>
    <property type="match status" value="1"/>
</dbReference>
<dbReference type="GO" id="GO:0030332">
    <property type="term" value="F:cyclin binding"/>
    <property type="evidence" value="ECO:0007669"/>
    <property type="project" value="TreeGrafter"/>
</dbReference>
<evidence type="ECO:0000313" key="15">
    <source>
        <dbReference type="EMBL" id="RKP36108.1"/>
    </source>
</evidence>
<evidence type="ECO:0000256" key="10">
    <source>
        <dbReference type="ARBA" id="ARBA00047811"/>
    </source>
</evidence>
<keyword evidence="9" id="KW-0539">Nucleus</keyword>
<proteinExistence type="inferred from homology"/>
<comment type="similarity">
    <text evidence="2">Belongs to the protein kinase superfamily. CMGC Ser/Thr protein kinase family. CDC2/CDKX subfamily.</text>
</comment>
<keyword evidence="6 12" id="KW-0547">Nucleotide-binding</keyword>
<dbReference type="InterPro" id="IPR000719">
    <property type="entry name" value="Prot_kinase_dom"/>
</dbReference>
<evidence type="ECO:0000313" key="16">
    <source>
        <dbReference type="Proteomes" id="UP000268162"/>
    </source>
</evidence>